<comment type="caution">
    <text evidence="1">The sequence shown here is derived from an EMBL/GenBank/DDBJ whole genome shotgun (WGS) entry which is preliminary data.</text>
</comment>
<dbReference type="Gene3D" id="2.30.110.10">
    <property type="entry name" value="Electron Transport, Fmn-binding Protein, Chain A"/>
    <property type="match status" value="1"/>
</dbReference>
<protein>
    <submittedName>
        <fullName evidence="1">Pyridoxamine 5'-phosphate oxidase family protein</fullName>
    </submittedName>
</protein>
<dbReference type="Proteomes" id="UP001596137">
    <property type="component" value="Unassembled WGS sequence"/>
</dbReference>
<name>A0ABW1NAH0_9ACTN</name>
<organism evidence="1 2">
    <name type="scientific">Sphaerisporangium aureirubrum</name>
    <dbReference type="NCBI Taxonomy" id="1544736"/>
    <lineage>
        <taxon>Bacteria</taxon>
        <taxon>Bacillati</taxon>
        <taxon>Actinomycetota</taxon>
        <taxon>Actinomycetes</taxon>
        <taxon>Streptosporangiales</taxon>
        <taxon>Streptosporangiaceae</taxon>
        <taxon>Sphaerisporangium</taxon>
    </lineage>
</organism>
<evidence type="ECO:0000313" key="2">
    <source>
        <dbReference type="Proteomes" id="UP001596137"/>
    </source>
</evidence>
<dbReference type="EMBL" id="JBHSRF010000001">
    <property type="protein sequence ID" value="MFC6079664.1"/>
    <property type="molecule type" value="Genomic_DNA"/>
</dbReference>
<proteinExistence type="predicted"/>
<dbReference type="InterPro" id="IPR012349">
    <property type="entry name" value="Split_barrel_FMN-bd"/>
</dbReference>
<dbReference type="RefSeq" id="WP_380745937.1">
    <property type="nucleotide sequence ID" value="NZ_JBHSRF010000001.1"/>
</dbReference>
<reference evidence="2" key="1">
    <citation type="journal article" date="2019" name="Int. J. Syst. Evol. Microbiol.">
        <title>The Global Catalogue of Microorganisms (GCM) 10K type strain sequencing project: providing services to taxonomists for standard genome sequencing and annotation.</title>
        <authorList>
            <consortium name="The Broad Institute Genomics Platform"/>
            <consortium name="The Broad Institute Genome Sequencing Center for Infectious Disease"/>
            <person name="Wu L."/>
            <person name="Ma J."/>
        </authorList>
    </citation>
    <scope>NUCLEOTIDE SEQUENCE [LARGE SCALE GENOMIC DNA]</scope>
    <source>
        <strain evidence="2">JCM 30346</strain>
    </source>
</reference>
<gene>
    <name evidence="1" type="ORF">ACFP1K_00710</name>
</gene>
<accession>A0ABW1NAH0</accession>
<dbReference type="SUPFAM" id="SSF50475">
    <property type="entry name" value="FMN-binding split barrel"/>
    <property type="match status" value="1"/>
</dbReference>
<sequence length="173" mass="18796">MHETDSELEELQALLDVSLAGSTAHLRSIVKPGERTIPARQLTEVLTGMCTLALSTVTARGEPRIGGVDGHFLHGKWIFGTSTTAAKAVHLRTRPAVSAAHMRGESLGVFTHGAARILNPPDAPADPGWPETLAYLTTHYGESPTNWGDVAYYRLDPHWMIVYTFDPKDITPA</sequence>
<evidence type="ECO:0000313" key="1">
    <source>
        <dbReference type="EMBL" id="MFC6079664.1"/>
    </source>
</evidence>
<keyword evidence="2" id="KW-1185">Reference proteome</keyword>